<dbReference type="WBParaSite" id="nRc.2.0.1.t06550-RA">
    <property type="protein sequence ID" value="nRc.2.0.1.t06550-RA"/>
    <property type="gene ID" value="nRc.2.0.1.g06550"/>
</dbReference>
<evidence type="ECO:0000313" key="1">
    <source>
        <dbReference type="Proteomes" id="UP000887565"/>
    </source>
</evidence>
<protein>
    <submittedName>
        <fullName evidence="2">Uncharacterized protein</fullName>
    </submittedName>
</protein>
<proteinExistence type="predicted"/>
<dbReference type="Proteomes" id="UP000887565">
    <property type="component" value="Unplaced"/>
</dbReference>
<sequence length="84" mass="10020">MKNPKTVWLCRSALVTVRYYQFSTYHRSMEQKLYPIQGLLEHIFHLHLNYANTHTDQSKPDYDEEKIDPNKIEIFGYEIAQADS</sequence>
<organism evidence="1 2">
    <name type="scientific">Romanomermis culicivorax</name>
    <name type="common">Nematode worm</name>
    <dbReference type="NCBI Taxonomy" id="13658"/>
    <lineage>
        <taxon>Eukaryota</taxon>
        <taxon>Metazoa</taxon>
        <taxon>Ecdysozoa</taxon>
        <taxon>Nematoda</taxon>
        <taxon>Enoplea</taxon>
        <taxon>Dorylaimia</taxon>
        <taxon>Mermithida</taxon>
        <taxon>Mermithoidea</taxon>
        <taxon>Mermithidae</taxon>
        <taxon>Romanomermis</taxon>
    </lineage>
</organism>
<reference evidence="2" key="1">
    <citation type="submission" date="2022-11" db="UniProtKB">
        <authorList>
            <consortium name="WormBaseParasite"/>
        </authorList>
    </citation>
    <scope>IDENTIFICATION</scope>
</reference>
<dbReference type="AlphaFoldDB" id="A0A915HXK2"/>
<evidence type="ECO:0000313" key="2">
    <source>
        <dbReference type="WBParaSite" id="nRc.2.0.1.t06550-RA"/>
    </source>
</evidence>
<accession>A0A915HXK2</accession>
<keyword evidence="1" id="KW-1185">Reference proteome</keyword>
<name>A0A915HXK2_ROMCU</name>